<dbReference type="Gene3D" id="3.30.710.10">
    <property type="entry name" value="Potassium Channel Kv1.1, Chain A"/>
    <property type="match status" value="1"/>
</dbReference>
<dbReference type="InterPro" id="IPR000210">
    <property type="entry name" value="BTB/POZ_dom"/>
</dbReference>
<dbReference type="Proteomes" id="UP000192247">
    <property type="component" value="Unassembled WGS sequence"/>
</dbReference>
<dbReference type="PANTHER" id="PTHR23110:SF109">
    <property type="entry name" value="FI07618P-RELATED"/>
    <property type="match status" value="1"/>
</dbReference>
<dbReference type="OrthoDB" id="9978265at2759"/>
<comment type="caution">
    <text evidence="4">The sequence shown here is derived from an EMBL/GenBank/DDBJ whole genome shotgun (WGS) entry which is preliminary data.</text>
</comment>
<feature type="region of interest" description="Disordered" evidence="2">
    <location>
        <begin position="134"/>
        <end position="263"/>
    </location>
</feature>
<dbReference type="InterPro" id="IPR011333">
    <property type="entry name" value="SKP1/BTB/POZ_sf"/>
</dbReference>
<evidence type="ECO:0000259" key="3">
    <source>
        <dbReference type="PROSITE" id="PS50097"/>
    </source>
</evidence>
<evidence type="ECO:0000256" key="1">
    <source>
        <dbReference type="ARBA" id="ARBA00023242"/>
    </source>
</evidence>
<dbReference type="InParanoid" id="A0A1V9XN84"/>
<keyword evidence="5" id="KW-1185">Reference proteome</keyword>
<feature type="compositionally biased region" description="Low complexity" evidence="2">
    <location>
        <begin position="227"/>
        <end position="259"/>
    </location>
</feature>
<gene>
    <name evidence="4" type="ORF">BIW11_08785</name>
</gene>
<dbReference type="SUPFAM" id="SSF54695">
    <property type="entry name" value="POZ domain"/>
    <property type="match status" value="1"/>
</dbReference>
<dbReference type="Pfam" id="PF00651">
    <property type="entry name" value="BTB"/>
    <property type="match status" value="1"/>
</dbReference>
<evidence type="ECO:0000313" key="5">
    <source>
        <dbReference type="Proteomes" id="UP000192247"/>
    </source>
</evidence>
<feature type="non-terminal residue" evidence="4">
    <location>
        <position position="1"/>
    </location>
</feature>
<dbReference type="CDD" id="cd18315">
    <property type="entry name" value="BTB_POZ_BAB-like"/>
    <property type="match status" value="1"/>
</dbReference>
<feature type="compositionally biased region" description="Polar residues" evidence="2">
    <location>
        <begin position="201"/>
        <end position="219"/>
    </location>
</feature>
<feature type="domain" description="BTB" evidence="3">
    <location>
        <begin position="47"/>
        <end position="112"/>
    </location>
</feature>
<dbReference type="FunCoup" id="A0A1V9XN84">
    <property type="interactions" value="620"/>
</dbReference>
<accession>A0A1V9XN84</accession>
<feature type="compositionally biased region" description="Basic residues" evidence="2">
    <location>
        <begin position="156"/>
        <end position="165"/>
    </location>
</feature>
<feature type="compositionally biased region" description="Basic and acidic residues" evidence="2">
    <location>
        <begin position="175"/>
        <end position="192"/>
    </location>
</feature>
<dbReference type="EMBL" id="MNPL01007214">
    <property type="protein sequence ID" value="OQR74883.1"/>
    <property type="molecule type" value="Genomic_DNA"/>
</dbReference>
<sequence>VSTCRCRPPHKSVEMGTNAQQFCLKWNNHQANMLSVFDRLLSNKSLVDVTIGCEGRQVKAHKVVLSACSPFFENLFTENPCKHPIVILKDIRYADLKALVEFMYKGEVNVVQEQLPTLLKTAEALKIKGLAEVTGEGKSEDKPHASVTPRPESPGSRRKRQRVRRKSTDSVGGHSDSEESVPKASRTEHDDSSMDGATSLDDGSQASLQHSQTPSQASGQAREKEPSNVQNNAVTVNNSSSSAPANNANSTTNGPNSSSKDADFEPTRLLEASMTTDHGTDNSTDLNNSTGPDNPLIPDGLDIKPIITLEEGATPAGAIVPASAAPSLPTGTDAISSLFPQGTGATALPGTSYQASPQSHGTYRAATPARPVSSCLPLRAAPLRAVIASAIFQNRVKRRLEYILSDAGCPVSTRVALELAISQRRAQCQLESAKTKLEALLRKRSH</sequence>
<dbReference type="InterPro" id="IPR051095">
    <property type="entry name" value="Dros_DevTransReg"/>
</dbReference>
<dbReference type="GO" id="GO:0005634">
    <property type="term" value="C:nucleus"/>
    <property type="evidence" value="ECO:0007669"/>
    <property type="project" value="TreeGrafter"/>
</dbReference>
<dbReference type="AlphaFoldDB" id="A0A1V9XN84"/>
<feature type="region of interest" description="Disordered" evidence="2">
    <location>
        <begin position="275"/>
        <end position="294"/>
    </location>
</feature>
<keyword evidence="1" id="KW-0539">Nucleus</keyword>
<feature type="compositionally biased region" description="Polar residues" evidence="2">
    <location>
        <begin position="275"/>
        <end position="292"/>
    </location>
</feature>
<feature type="compositionally biased region" description="Basic and acidic residues" evidence="2">
    <location>
        <begin position="135"/>
        <end position="144"/>
    </location>
</feature>
<dbReference type="PROSITE" id="PS50097">
    <property type="entry name" value="BTB"/>
    <property type="match status" value="1"/>
</dbReference>
<protein>
    <recommendedName>
        <fullName evidence="3">BTB domain-containing protein</fullName>
    </recommendedName>
</protein>
<dbReference type="SMART" id="SM00225">
    <property type="entry name" value="BTB"/>
    <property type="match status" value="1"/>
</dbReference>
<organism evidence="4 5">
    <name type="scientific">Tropilaelaps mercedesae</name>
    <dbReference type="NCBI Taxonomy" id="418985"/>
    <lineage>
        <taxon>Eukaryota</taxon>
        <taxon>Metazoa</taxon>
        <taxon>Ecdysozoa</taxon>
        <taxon>Arthropoda</taxon>
        <taxon>Chelicerata</taxon>
        <taxon>Arachnida</taxon>
        <taxon>Acari</taxon>
        <taxon>Parasitiformes</taxon>
        <taxon>Mesostigmata</taxon>
        <taxon>Gamasina</taxon>
        <taxon>Dermanyssoidea</taxon>
        <taxon>Laelapidae</taxon>
        <taxon>Tropilaelaps</taxon>
    </lineage>
</organism>
<proteinExistence type="predicted"/>
<evidence type="ECO:0000256" key="2">
    <source>
        <dbReference type="SAM" id="MobiDB-lite"/>
    </source>
</evidence>
<reference evidence="4 5" key="1">
    <citation type="journal article" date="2017" name="Gigascience">
        <title>Draft genome of the honey bee ectoparasitic mite, Tropilaelaps mercedesae, is shaped by the parasitic life history.</title>
        <authorList>
            <person name="Dong X."/>
            <person name="Armstrong S.D."/>
            <person name="Xia D."/>
            <person name="Makepeace B.L."/>
            <person name="Darby A.C."/>
            <person name="Kadowaki T."/>
        </authorList>
    </citation>
    <scope>NUCLEOTIDE SEQUENCE [LARGE SCALE GENOMIC DNA]</scope>
    <source>
        <strain evidence="4">Wuxi-XJTLU</strain>
    </source>
</reference>
<dbReference type="GO" id="GO:0006357">
    <property type="term" value="P:regulation of transcription by RNA polymerase II"/>
    <property type="evidence" value="ECO:0007669"/>
    <property type="project" value="TreeGrafter"/>
</dbReference>
<dbReference type="PANTHER" id="PTHR23110">
    <property type="entry name" value="BTB DOMAIN TRANSCRIPTION FACTOR"/>
    <property type="match status" value="1"/>
</dbReference>
<name>A0A1V9XN84_9ACAR</name>
<dbReference type="STRING" id="418985.A0A1V9XN84"/>
<evidence type="ECO:0000313" key="4">
    <source>
        <dbReference type="EMBL" id="OQR74883.1"/>
    </source>
</evidence>